<dbReference type="Gene3D" id="2.120.10.80">
    <property type="entry name" value="Kelch-type beta propeller"/>
    <property type="match status" value="2"/>
</dbReference>
<dbReference type="AlphaFoldDB" id="A0A6P5AJS7"/>
<protein>
    <submittedName>
        <fullName evidence="5">Kelch-like protein 26</fullName>
    </submittedName>
</protein>
<name>A0A6P5AJS7_BRABE</name>
<dbReference type="Gene3D" id="1.25.40.420">
    <property type="match status" value="1"/>
</dbReference>
<accession>A0A6P5AJS7</accession>
<dbReference type="Gene3D" id="3.30.710.10">
    <property type="entry name" value="Potassium Channel Kv1.1, Chain A"/>
    <property type="match status" value="2"/>
</dbReference>
<dbReference type="SMART" id="SM00225">
    <property type="entry name" value="BTB"/>
    <property type="match status" value="2"/>
</dbReference>
<reference evidence="5" key="1">
    <citation type="submission" date="2025-08" db="UniProtKB">
        <authorList>
            <consortium name="RefSeq"/>
        </authorList>
    </citation>
    <scope>IDENTIFICATION</scope>
    <source>
        <tissue evidence="5">Gonad</tissue>
    </source>
</reference>
<evidence type="ECO:0000313" key="5">
    <source>
        <dbReference type="RefSeq" id="XP_019642261.1"/>
    </source>
</evidence>
<dbReference type="KEGG" id="bbel:109483666"/>
<dbReference type="InterPro" id="IPR011705">
    <property type="entry name" value="BACK"/>
</dbReference>
<dbReference type="SUPFAM" id="SSF117281">
    <property type="entry name" value="Kelch motif"/>
    <property type="match status" value="1"/>
</dbReference>
<gene>
    <name evidence="5" type="primary">LOC109483666</name>
</gene>
<feature type="domain" description="BTB" evidence="3">
    <location>
        <begin position="154"/>
        <end position="221"/>
    </location>
</feature>
<keyword evidence="2" id="KW-0677">Repeat</keyword>
<dbReference type="Proteomes" id="UP000515135">
    <property type="component" value="Unplaced"/>
</dbReference>
<dbReference type="Pfam" id="PF01344">
    <property type="entry name" value="Kelch_1"/>
    <property type="match status" value="2"/>
</dbReference>
<dbReference type="PANTHER" id="PTHR45632:SF13">
    <property type="entry name" value="KELCH-LIKE PROTEIN 26"/>
    <property type="match status" value="1"/>
</dbReference>
<feature type="domain" description="BTB" evidence="3">
    <location>
        <begin position="30"/>
        <end position="93"/>
    </location>
</feature>
<dbReference type="InterPro" id="IPR011333">
    <property type="entry name" value="SKP1/BTB/POZ_sf"/>
</dbReference>
<dbReference type="PANTHER" id="PTHR45632">
    <property type="entry name" value="LD33804P"/>
    <property type="match status" value="1"/>
</dbReference>
<dbReference type="OrthoDB" id="6350321at2759"/>
<dbReference type="SUPFAM" id="SSF54695">
    <property type="entry name" value="POZ domain"/>
    <property type="match status" value="2"/>
</dbReference>
<keyword evidence="1" id="KW-0880">Kelch repeat</keyword>
<evidence type="ECO:0000256" key="1">
    <source>
        <dbReference type="ARBA" id="ARBA00022441"/>
    </source>
</evidence>
<dbReference type="RefSeq" id="XP_019642261.1">
    <property type="nucleotide sequence ID" value="XM_019786702.1"/>
</dbReference>
<keyword evidence="4" id="KW-1185">Reference proteome</keyword>
<evidence type="ECO:0000256" key="2">
    <source>
        <dbReference type="ARBA" id="ARBA00022737"/>
    </source>
</evidence>
<dbReference type="SMART" id="SM00875">
    <property type="entry name" value="BACK"/>
    <property type="match status" value="1"/>
</dbReference>
<dbReference type="Pfam" id="PF07707">
    <property type="entry name" value="BACK"/>
    <property type="match status" value="1"/>
</dbReference>
<evidence type="ECO:0000313" key="4">
    <source>
        <dbReference type="Proteomes" id="UP000515135"/>
    </source>
</evidence>
<dbReference type="InterPro" id="IPR006652">
    <property type="entry name" value="Kelch_1"/>
</dbReference>
<dbReference type="SMART" id="SM00612">
    <property type="entry name" value="Kelch"/>
    <property type="match status" value="5"/>
</dbReference>
<dbReference type="InterPro" id="IPR015915">
    <property type="entry name" value="Kelch-typ_b-propeller"/>
</dbReference>
<evidence type="ECO:0000259" key="3">
    <source>
        <dbReference type="PROSITE" id="PS50097"/>
    </source>
</evidence>
<dbReference type="PROSITE" id="PS50097">
    <property type="entry name" value="BTB"/>
    <property type="match status" value="2"/>
</dbReference>
<dbReference type="GeneID" id="109483666"/>
<dbReference type="InterPro" id="IPR000210">
    <property type="entry name" value="BTB/POZ_dom"/>
</dbReference>
<sequence length="730" mass="82418">MSTSPRLNHCSHSAWLFDQLYTFRSRGFQCDSTVVTEDGMRFDVHKVVLASCSAWFLGRFCLVTERETSVPVPWSYFAVVLEYAYARQFAVPEAQRQGIVEVAKTLRMRELLQLLEQGQGDASVHQQDQLFLVSRTSDDALKSLRVLFEAGALCDIMLYSTSESDRLCIPVHRVILAACVDFFANKLPQCQANAWVVNGVPDKLLKPFLAYLYTGEFEMFTMHEWKEVALFATYLGCTTLVGLCCRFLETRLSLDDVVQAFRCARKTGSIPLIQSVHAVVGRPDVFRSFADSEDFLDLDADEIAEILQEDTLSSFSEETLFDIALRWILWERNNRALVAGTVMSAIRFSCIHPDALDRVLAKAHFLRKDSSFYKQIEFAKEYHRDPEWQHLNHHRKNRQTWIRGATESLVVLGGCCLTPEALIAGDVLSAEVTTLRHNQDTWTSLTKMPLSIVHGSKVRGLQYASVAVLDNFLYVAGGFHDSGDCGDHVDCTDIVMRFDPRISVWHRVCNMLSARRHFQLVAVNGYLYALGGTVFRDPYKSVERYAPSQRFWQHVSPLMEDPDAFAAVSLAGWLMISGGREFGMAAAVRRVQVLDPYTGCWDDRCAMWTPRANHNMVATSRYIYVLGGEVQFTDDAAPFALTLVERYDPFPDQWTVVPGDMLPRLEAAATVVNDDIYLVGGYDPAEPFIPSETVQVYSTREQTWRLAANMPRGLIGACASSLIIRDSHLL</sequence>
<dbReference type="Pfam" id="PF00651">
    <property type="entry name" value="BTB"/>
    <property type="match status" value="2"/>
</dbReference>
<proteinExistence type="predicted"/>
<organism evidence="4 5">
    <name type="scientific">Branchiostoma belcheri</name>
    <name type="common">Amphioxus</name>
    <dbReference type="NCBI Taxonomy" id="7741"/>
    <lineage>
        <taxon>Eukaryota</taxon>
        <taxon>Metazoa</taxon>
        <taxon>Chordata</taxon>
        <taxon>Cephalochordata</taxon>
        <taxon>Leptocardii</taxon>
        <taxon>Amphioxiformes</taxon>
        <taxon>Branchiostomatidae</taxon>
        <taxon>Branchiostoma</taxon>
    </lineage>
</organism>